<evidence type="ECO:0000256" key="1">
    <source>
        <dbReference type="ARBA" id="ARBA00004496"/>
    </source>
</evidence>
<dbReference type="EMBL" id="CACRSQ010000007">
    <property type="protein sequence ID" value="VYT26835.1"/>
    <property type="molecule type" value="Genomic_DNA"/>
</dbReference>
<protein>
    <submittedName>
        <fullName evidence="8">Sorbose-specific phosphotransferase enzyme IIB component</fullName>
        <ecNumber evidence="8">2.7.1.69</ecNumber>
    </submittedName>
</protein>
<evidence type="ECO:0000256" key="5">
    <source>
        <dbReference type="ARBA" id="ARBA00022679"/>
    </source>
</evidence>
<name>A0A6N2V856_9FIRM</name>
<dbReference type="RefSeq" id="WP_006567688.1">
    <property type="nucleotide sequence ID" value="NZ_BAABRZ010000002.1"/>
</dbReference>
<dbReference type="EC" id="2.7.1.69" evidence="8"/>
<gene>
    <name evidence="8" type="primary">sorB_4</name>
    <name evidence="8" type="ORF">ACLFYP115_02369</name>
</gene>
<comment type="subcellular location">
    <subcellularLocation>
        <location evidence="1">Cytoplasm</location>
    </subcellularLocation>
</comment>
<dbReference type="SUPFAM" id="SSF52728">
    <property type="entry name" value="PTS IIb component"/>
    <property type="match status" value="1"/>
</dbReference>
<keyword evidence="7" id="KW-0418">Kinase</keyword>
<dbReference type="GO" id="GO:0016301">
    <property type="term" value="F:kinase activity"/>
    <property type="evidence" value="ECO:0007669"/>
    <property type="project" value="UniProtKB-KW"/>
</dbReference>
<keyword evidence="6" id="KW-0598">Phosphotransferase system</keyword>
<keyword evidence="2" id="KW-0813">Transport</keyword>
<keyword evidence="5 8" id="KW-0808">Transferase</keyword>
<reference evidence="8" key="1">
    <citation type="submission" date="2019-11" db="EMBL/GenBank/DDBJ databases">
        <authorList>
            <person name="Feng L."/>
        </authorList>
    </citation>
    <scope>NUCLEOTIDE SEQUENCE</scope>
    <source>
        <strain evidence="8">AcaccaeLFYP115</strain>
    </source>
</reference>
<dbReference type="Gene3D" id="3.40.35.10">
    <property type="entry name" value="Phosphotransferase system, sorbose subfamily IIB component"/>
    <property type="match status" value="1"/>
</dbReference>
<sequence>MENLVLTRIDDRLIHGQVMTAWIKQKNAVQVVVADDEVAEDEFMINVLEMAVPDEIAIGIFNRDDAVEFMKQGLEAPTILLVKGPEILNYMVDHGIEIDEIDVGGMGAKEGRSVLYKNISTNPEENKNFLDLIQKGVNVFVQVMPQDKQVNVAEYIKK</sequence>
<dbReference type="GO" id="GO:0008982">
    <property type="term" value="F:protein-N(PI)-phosphohistidine-sugar phosphotransferase activity"/>
    <property type="evidence" value="ECO:0007669"/>
    <property type="project" value="InterPro"/>
</dbReference>
<dbReference type="InterPro" id="IPR036667">
    <property type="entry name" value="PTS_IIB_sorbose-sp_sf"/>
</dbReference>
<dbReference type="Pfam" id="PF03830">
    <property type="entry name" value="PTSIIB_sorb"/>
    <property type="match status" value="1"/>
</dbReference>
<organism evidence="8">
    <name type="scientific">Anaerostipes caccae</name>
    <dbReference type="NCBI Taxonomy" id="105841"/>
    <lineage>
        <taxon>Bacteria</taxon>
        <taxon>Bacillati</taxon>
        <taxon>Bacillota</taxon>
        <taxon>Clostridia</taxon>
        <taxon>Lachnospirales</taxon>
        <taxon>Lachnospiraceae</taxon>
        <taxon>Anaerostipes</taxon>
    </lineage>
</organism>
<dbReference type="GO" id="GO:0005737">
    <property type="term" value="C:cytoplasm"/>
    <property type="evidence" value="ECO:0007669"/>
    <property type="project" value="UniProtKB-SubCell"/>
</dbReference>
<dbReference type="InterPro" id="IPR004720">
    <property type="entry name" value="PTS_IIB_sorbose-sp"/>
</dbReference>
<dbReference type="PROSITE" id="PS51101">
    <property type="entry name" value="PTS_EIIB_TYPE_4"/>
    <property type="match status" value="1"/>
</dbReference>
<evidence type="ECO:0000256" key="4">
    <source>
        <dbReference type="ARBA" id="ARBA00022597"/>
    </source>
</evidence>
<proteinExistence type="predicted"/>
<keyword evidence="4" id="KW-0762">Sugar transport</keyword>
<keyword evidence="3" id="KW-0963">Cytoplasm</keyword>
<evidence type="ECO:0000313" key="8">
    <source>
        <dbReference type="EMBL" id="VYT26835.1"/>
    </source>
</evidence>
<dbReference type="GO" id="GO:0009401">
    <property type="term" value="P:phosphoenolpyruvate-dependent sugar phosphotransferase system"/>
    <property type="evidence" value="ECO:0007669"/>
    <property type="project" value="UniProtKB-KW"/>
</dbReference>
<dbReference type="GeneID" id="69469525"/>
<accession>A0A6N2V856</accession>
<dbReference type="AlphaFoldDB" id="A0A6N2V856"/>
<evidence type="ECO:0000256" key="3">
    <source>
        <dbReference type="ARBA" id="ARBA00022490"/>
    </source>
</evidence>
<evidence type="ECO:0000256" key="7">
    <source>
        <dbReference type="ARBA" id="ARBA00022777"/>
    </source>
</evidence>
<evidence type="ECO:0000256" key="6">
    <source>
        <dbReference type="ARBA" id="ARBA00022683"/>
    </source>
</evidence>
<evidence type="ECO:0000256" key="2">
    <source>
        <dbReference type="ARBA" id="ARBA00022448"/>
    </source>
</evidence>